<sequence>MYLYDHTKATEIGYNDDISYPSNPYSRISIDLSKNINYFVKVKFWSSSETGSYKISLTKNSTPSYTTETVSKKFSALHAAKDTDPFDAKAFAQAMINNSWTATVTSDNSMWSDTGTLTNMKSSAPNIMYWSGHGLSSGRMSYFTSGYSGTVLTGSQRVAALQNPNHSWTIHCNNYYVDYSSASPMHGLVGTSWNGSLDWVVLAVCNQLTTPENRQAWSETMKGSSRKVKGIMGYSSTAPVSGDDTIASSFVDLCFNSTYKRVLFAWLQANGISSSYTASALYHSINEGDTLTSVTKHNSSTGNNFKYMYMINTSTYETDITPFSSLNTFRNIYEFAPNINNLVAANLTMVNIYESSSNKLYEEIIIEEPQYESTELENERVDFELDNLYETKNETEKKLKSKNVLPSDAVLRNIVTFISEDISGENAEVLGYMFNYGHSLDGIDITSDLNGDYLKVFVNKKGIEYVKKRWTNIETIKSKKQLGDKKVINVLIGKEKVKELVNKSKNREIANQIKISSGKIVYVRNAKNPNKYIPAWEYELDSGELIHVDCISGDIVEE</sequence>
<name>I7J594_9CLOT</name>
<accession>I7J594</accession>
<dbReference type="RefSeq" id="WP_008908840.1">
    <property type="nucleotide sequence ID" value="NZ_CAKP01000082.1"/>
</dbReference>
<proteinExistence type="predicted"/>
<dbReference type="Proteomes" id="UP000007652">
    <property type="component" value="Unassembled WGS sequence"/>
</dbReference>
<evidence type="ECO:0000313" key="1">
    <source>
        <dbReference type="EMBL" id="CCJ33576.1"/>
    </source>
</evidence>
<protein>
    <submittedName>
        <fullName evidence="1">Uncharacterized protein</fullName>
    </submittedName>
</protein>
<dbReference type="OrthoDB" id="1976284at2"/>
<dbReference type="AlphaFoldDB" id="I7J594"/>
<gene>
    <name evidence="1" type="ORF">CAAU_1492</name>
</gene>
<dbReference type="EMBL" id="CAKP01000082">
    <property type="protein sequence ID" value="CCJ33576.1"/>
    <property type="molecule type" value="Genomic_DNA"/>
</dbReference>
<comment type="caution">
    <text evidence="1">The sequence shown here is derived from an EMBL/GenBank/DDBJ whole genome shotgun (WGS) entry which is preliminary data.</text>
</comment>
<keyword evidence="2" id="KW-1185">Reference proteome</keyword>
<evidence type="ECO:0000313" key="2">
    <source>
        <dbReference type="Proteomes" id="UP000007652"/>
    </source>
</evidence>
<dbReference type="STRING" id="857293.CAAU_1492"/>
<organism evidence="1 2">
    <name type="scientific">Caloramator australicus RC3</name>
    <dbReference type="NCBI Taxonomy" id="857293"/>
    <lineage>
        <taxon>Bacteria</taxon>
        <taxon>Bacillati</taxon>
        <taxon>Bacillota</taxon>
        <taxon>Clostridia</taxon>
        <taxon>Eubacteriales</taxon>
        <taxon>Clostridiaceae</taxon>
        <taxon>Caloramator</taxon>
    </lineage>
</organism>
<reference evidence="1" key="1">
    <citation type="journal article" date="2011" name="J. Bacteriol.">
        <title>Draft genome sequence of Caloramator australicus strain RC3T, a thermoanaerobe from the Great Artesian Basin of Australia.</title>
        <authorList>
            <person name="Ogg C.D."/>
            <person name="Patel B.K.C."/>
        </authorList>
    </citation>
    <scope>NUCLEOTIDE SEQUENCE [LARGE SCALE GENOMIC DNA]</scope>
    <source>
        <strain evidence="1">RC3</strain>
    </source>
</reference>
<reference evidence="1" key="2">
    <citation type="submission" date="2011-07" db="EMBL/GenBank/DDBJ databases">
        <authorList>
            <person name="Patel B."/>
        </authorList>
    </citation>
    <scope>NUCLEOTIDE SEQUENCE</scope>
    <source>
        <strain evidence="1">RC3</strain>
    </source>
</reference>